<dbReference type="AlphaFoldDB" id="A0A929MHB9"/>
<dbReference type="EMBL" id="CP097095">
    <property type="protein sequence ID" value="UQF79379.1"/>
    <property type="molecule type" value="Genomic_DNA"/>
</dbReference>
<organism evidence="1 2">
    <name type="scientific">Actinomyces graevenitzii</name>
    <dbReference type="NCBI Taxonomy" id="55565"/>
    <lineage>
        <taxon>Bacteria</taxon>
        <taxon>Bacillati</taxon>
        <taxon>Actinomycetota</taxon>
        <taxon>Actinomycetes</taxon>
        <taxon>Actinomycetales</taxon>
        <taxon>Actinomycetaceae</taxon>
        <taxon>Actinomyces</taxon>
    </lineage>
</organism>
<evidence type="ECO:0000313" key="2">
    <source>
        <dbReference type="Proteomes" id="UP000830236"/>
    </source>
</evidence>
<reference evidence="1" key="1">
    <citation type="submission" date="2022-05" db="EMBL/GenBank/DDBJ databases">
        <title>Using nanopore sequencing to obtain complete genomes from saliva samples.</title>
        <authorList>
            <person name="Baker J.L."/>
        </authorList>
    </citation>
    <scope>NUCLEOTIDE SEQUENCE</scope>
    <source>
        <strain evidence="1">JCVI-JB-Ag32</strain>
    </source>
</reference>
<evidence type="ECO:0000313" key="1">
    <source>
        <dbReference type="EMBL" id="UQF79379.1"/>
    </source>
</evidence>
<accession>A0A929MHB9</accession>
<dbReference type="Proteomes" id="UP000830236">
    <property type="component" value="Chromosome"/>
</dbReference>
<dbReference type="KEGG" id="agh:M3I41_07255"/>
<sequence length="81" mass="8216">MTAVLETTTTATSTQSVAKNDTRDADLYSFTMAMGAIAVMVVLMALVGAVTGTAIITIAAGLVASAATFIGVYTGINLLNR</sequence>
<proteinExistence type="predicted"/>
<name>A0A929MHB9_9ACTO</name>
<gene>
    <name evidence="1" type="ORF">M3I41_07255</name>
</gene>
<protein>
    <submittedName>
        <fullName evidence="1">Mandelate racemase</fullName>
    </submittedName>
</protein>